<name>A0A2N5U6C4_9BASI</name>
<dbReference type="Pfam" id="PF06087">
    <property type="entry name" value="Tyr-DNA_phospho"/>
    <property type="match status" value="1"/>
</dbReference>
<dbReference type="GO" id="GO:0003697">
    <property type="term" value="F:single-stranded DNA binding"/>
    <property type="evidence" value="ECO:0007669"/>
    <property type="project" value="TreeGrafter"/>
</dbReference>
<gene>
    <name evidence="12" type="ORF">PCASD_09778</name>
</gene>
<dbReference type="PANTHER" id="PTHR12415:SF0">
    <property type="entry name" value="TYROSYL-DNA PHOSPHODIESTERASE 1"/>
    <property type="match status" value="1"/>
</dbReference>
<dbReference type="CDD" id="cd09123">
    <property type="entry name" value="PLDc_Tdp1_2"/>
    <property type="match status" value="1"/>
</dbReference>
<evidence type="ECO:0000313" key="13">
    <source>
        <dbReference type="Proteomes" id="UP000235392"/>
    </source>
</evidence>
<accession>A0A2N5U6C4</accession>
<dbReference type="Gene3D" id="3.30.870.10">
    <property type="entry name" value="Endonuclease Chain A"/>
    <property type="match status" value="2"/>
</dbReference>
<evidence type="ECO:0000256" key="7">
    <source>
        <dbReference type="ARBA" id="ARBA00023204"/>
    </source>
</evidence>
<dbReference type="GO" id="GO:0017005">
    <property type="term" value="F:3'-tyrosyl-DNA phosphodiesterase activity"/>
    <property type="evidence" value="ECO:0007669"/>
    <property type="project" value="TreeGrafter"/>
</dbReference>
<feature type="compositionally biased region" description="Low complexity" evidence="11">
    <location>
        <begin position="99"/>
        <end position="111"/>
    </location>
</feature>
<evidence type="ECO:0000313" key="12">
    <source>
        <dbReference type="EMBL" id="PLW33279.1"/>
    </source>
</evidence>
<comment type="caution">
    <text evidence="12">The sequence shown here is derived from an EMBL/GenBank/DDBJ whole genome shotgun (WGS) entry which is preliminary data.</text>
</comment>
<evidence type="ECO:0000256" key="11">
    <source>
        <dbReference type="SAM" id="MobiDB-lite"/>
    </source>
</evidence>
<feature type="active site" description="Proton donor/acceptor" evidence="9">
    <location>
        <position position="506"/>
    </location>
</feature>
<proteinExistence type="inferred from homology"/>
<dbReference type="InterPro" id="IPR010347">
    <property type="entry name" value="Tdp1"/>
</dbReference>
<dbReference type="AlphaFoldDB" id="A0A2N5U6C4"/>
<feature type="region of interest" description="Disordered" evidence="11">
    <location>
        <begin position="1"/>
        <end position="27"/>
    </location>
</feature>
<dbReference type="GO" id="GO:0005634">
    <property type="term" value="C:nucleus"/>
    <property type="evidence" value="ECO:0007669"/>
    <property type="project" value="UniProtKB-SubCell"/>
</dbReference>
<keyword evidence="7" id="KW-0234">DNA repair</keyword>
<evidence type="ECO:0000256" key="10">
    <source>
        <dbReference type="PIRSR" id="PIRSR610347-2"/>
    </source>
</evidence>
<dbReference type="SUPFAM" id="SSF56024">
    <property type="entry name" value="Phospholipase D/nuclease"/>
    <property type="match status" value="2"/>
</dbReference>
<feature type="compositionally biased region" description="Low complexity" evidence="11">
    <location>
        <begin position="137"/>
        <end position="163"/>
    </location>
</feature>
<comment type="similarity">
    <text evidence="2">Belongs to the tyrosyl-DNA phosphodiesterase family.</text>
</comment>
<feature type="binding site" evidence="10">
    <location>
        <position position="278"/>
    </location>
    <ligand>
        <name>substrate</name>
    </ligand>
</feature>
<evidence type="ECO:0000256" key="9">
    <source>
        <dbReference type="PIRSR" id="PIRSR610347-1"/>
    </source>
</evidence>
<keyword evidence="8" id="KW-0539">Nucleus</keyword>
<evidence type="ECO:0000256" key="4">
    <source>
        <dbReference type="ARBA" id="ARBA00022763"/>
    </source>
</evidence>
<protein>
    <recommendedName>
        <fullName evidence="14">PLD phosphodiesterase domain-containing protein</fullName>
    </recommendedName>
</protein>
<evidence type="ECO:0000256" key="1">
    <source>
        <dbReference type="ARBA" id="ARBA00004123"/>
    </source>
</evidence>
<keyword evidence="6" id="KW-0269">Exonuclease</keyword>
<keyword evidence="5" id="KW-0378">Hydrolase</keyword>
<comment type="subcellular location">
    <subcellularLocation>
        <location evidence="1">Nucleus</location>
    </subcellularLocation>
</comment>
<dbReference type="GO" id="GO:0004527">
    <property type="term" value="F:exonuclease activity"/>
    <property type="evidence" value="ECO:0007669"/>
    <property type="project" value="UniProtKB-KW"/>
</dbReference>
<evidence type="ECO:0000256" key="5">
    <source>
        <dbReference type="ARBA" id="ARBA00022801"/>
    </source>
</evidence>
<sequence>MSKGSFQVKRVNASGGEQSSRHSDSLLTRNRTLALHTEIYKIPSTKLVMVDHSSREPDANPKNLKRTRPDVIEISSDEEGSPKQAASDHHRAKIGFRDNPSNIPSSSMPSSVLQNKSERYKLESERLARQHVRELMTSNSTTASSSSSPTSARPASTSESAPSPQVPDSSETDPFPHYWHSTIKVTFNDWYPECPNALRIEEIMGPKHRIKMALISSYVLELPWIYELFEPRTPIMVIRHHTECGSFKVNERRNMFLCHPPMLKTASGATRQGCMHIKFFIIFYDNFCRVVIPTANAVSFDYQVVENAVWIQDFRRFDGNTVGYNSRRIDDVPPFRKTLEDLLERMGVPPPFRKPLADHDFRPAAANLVVSVQGSHSADASFGQARLAKELRNLGLQSGPGTGRTATLECQGSSIGSYDMKWINNFYQCASGSPSTNGSIDLNAQSGSPTPPLSVLYPSLHTVRNSKSGKGGAGTLFCNKASWEKADFPQHIFKDTMSKRSGVMMHVKMILGIFNPDPPIESSEHSTRAEEPEKVDETINKDRVGFLYIGSHNFTPAAWGKYKSKSGSDDASTLEISNWELGVVVPLKRASQIDEYVTWKRPVQPYGHRGKDSSIPWMQFSHGR</sequence>
<feature type="region of interest" description="Disordered" evidence="11">
    <location>
        <begin position="136"/>
        <end position="174"/>
    </location>
</feature>
<dbReference type="Proteomes" id="UP000235392">
    <property type="component" value="Unassembled WGS sequence"/>
</dbReference>
<evidence type="ECO:0000256" key="8">
    <source>
        <dbReference type="ARBA" id="ARBA00023242"/>
    </source>
</evidence>
<evidence type="ECO:0000256" key="3">
    <source>
        <dbReference type="ARBA" id="ARBA00022722"/>
    </source>
</evidence>
<organism evidence="12 13">
    <name type="scientific">Puccinia coronata f. sp. avenae</name>
    <dbReference type="NCBI Taxonomy" id="200324"/>
    <lineage>
        <taxon>Eukaryota</taxon>
        <taxon>Fungi</taxon>
        <taxon>Dikarya</taxon>
        <taxon>Basidiomycota</taxon>
        <taxon>Pucciniomycotina</taxon>
        <taxon>Pucciniomycetes</taxon>
        <taxon>Pucciniales</taxon>
        <taxon>Pucciniaceae</taxon>
        <taxon>Puccinia</taxon>
    </lineage>
</organism>
<evidence type="ECO:0000256" key="2">
    <source>
        <dbReference type="ARBA" id="ARBA00010205"/>
    </source>
</evidence>
<feature type="binding site" evidence="10">
    <location>
        <position position="508"/>
    </location>
    <ligand>
        <name>substrate</name>
    </ligand>
</feature>
<dbReference type="GO" id="GO:0003690">
    <property type="term" value="F:double-stranded DNA binding"/>
    <property type="evidence" value="ECO:0007669"/>
    <property type="project" value="TreeGrafter"/>
</dbReference>
<dbReference type="GO" id="GO:0006281">
    <property type="term" value="P:DNA repair"/>
    <property type="evidence" value="ECO:0007669"/>
    <property type="project" value="UniProtKB-KW"/>
</dbReference>
<reference evidence="12 13" key="1">
    <citation type="submission" date="2017-11" db="EMBL/GenBank/DDBJ databases">
        <title>De novo assembly and phasing of dikaryotic genomes from two isolates of Puccinia coronata f. sp. avenae, the causal agent of oat crown rust.</title>
        <authorList>
            <person name="Miller M.E."/>
            <person name="Zhang Y."/>
            <person name="Omidvar V."/>
            <person name="Sperschneider J."/>
            <person name="Schwessinger B."/>
            <person name="Raley C."/>
            <person name="Palmer J.M."/>
            <person name="Garnica D."/>
            <person name="Upadhyaya N."/>
            <person name="Rathjen J."/>
            <person name="Taylor J.M."/>
            <person name="Park R.F."/>
            <person name="Dodds P.N."/>
            <person name="Hirsch C.D."/>
            <person name="Kianian S.F."/>
            <person name="Figueroa M."/>
        </authorList>
    </citation>
    <scope>NUCLEOTIDE SEQUENCE [LARGE SCALE GENOMIC DNA]</scope>
    <source>
        <strain evidence="12">12SD80</strain>
    </source>
</reference>
<dbReference type="CDD" id="cd09122">
    <property type="entry name" value="PLDc_Tdp1_1"/>
    <property type="match status" value="1"/>
</dbReference>
<evidence type="ECO:0000256" key="6">
    <source>
        <dbReference type="ARBA" id="ARBA00022839"/>
    </source>
</evidence>
<feature type="region of interest" description="Disordered" evidence="11">
    <location>
        <begin position="50"/>
        <end position="116"/>
    </location>
</feature>
<dbReference type="EMBL" id="PGCI01000224">
    <property type="protein sequence ID" value="PLW33279.1"/>
    <property type="molecule type" value="Genomic_DNA"/>
</dbReference>
<evidence type="ECO:0008006" key="14">
    <source>
        <dbReference type="Google" id="ProtNLM"/>
    </source>
</evidence>
<keyword evidence="3" id="KW-0540">Nuclease</keyword>
<feature type="active site" description="Nucleophile" evidence="9">
    <location>
        <position position="276"/>
    </location>
</feature>
<keyword evidence="4" id="KW-0227">DNA damage</keyword>
<dbReference type="PANTHER" id="PTHR12415">
    <property type="entry name" value="TYROSYL-DNA PHOSPHODIESTERASE 1"/>
    <property type="match status" value="1"/>
</dbReference>